<dbReference type="EMBL" id="JACTUZ010000008">
    <property type="protein sequence ID" value="MBC9176143.1"/>
    <property type="molecule type" value="Genomic_DNA"/>
</dbReference>
<organism evidence="2 3">
    <name type="scientific">Pseudoroseomonas ludipueritiae</name>
    <dbReference type="NCBI Taxonomy" id="198093"/>
    <lineage>
        <taxon>Bacteria</taxon>
        <taxon>Pseudomonadati</taxon>
        <taxon>Pseudomonadota</taxon>
        <taxon>Alphaproteobacteria</taxon>
        <taxon>Acetobacterales</taxon>
        <taxon>Acetobacteraceae</taxon>
        <taxon>Pseudoroseomonas</taxon>
    </lineage>
</organism>
<dbReference type="SUPFAM" id="SSF50494">
    <property type="entry name" value="Trypsin-like serine proteases"/>
    <property type="match status" value="1"/>
</dbReference>
<dbReference type="Pfam" id="PF00089">
    <property type="entry name" value="Trypsin"/>
    <property type="match status" value="1"/>
</dbReference>
<comment type="caution">
    <text evidence="2">The sequence shown here is derived from an EMBL/GenBank/DDBJ whole genome shotgun (WGS) entry which is preliminary data.</text>
</comment>
<sequence length="332" mass="35348">MVINKTTTAIVIGLSLSSYSVEAEAPQEDRIDVAEAVDPMVLHGAQSSAAIFQAGTLPRIAGGLYEISRPTTYADGYRYSQNVGSPSFPLCQPVANFASEVSAALCSGVLVSRRWVATAGHCADNEALLEPPSAPMRVVFGFRNVRPTSPDAQPSAAPTEFPQSHVYDVVAALVGRPPSVSQASRWDWALLQLDRDVDPAVAVVADMRRSGVIEVGTPVVIHSHPHGLALKYQKATVSNSGLSAPNQLDRGFFTLGGSRSYKASSGGGAFNASTGELEGILTTGPAEMELDQSKEPQCWRLCVPKPGTADTCDRAEVLRIDIIRRFLSLVQQ</sequence>
<evidence type="ECO:0000259" key="1">
    <source>
        <dbReference type="PROSITE" id="PS50240"/>
    </source>
</evidence>
<dbReference type="Gene3D" id="2.40.10.10">
    <property type="entry name" value="Trypsin-like serine proteases"/>
    <property type="match status" value="1"/>
</dbReference>
<evidence type="ECO:0000313" key="2">
    <source>
        <dbReference type="EMBL" id="MBC9176143.1"/>
    </source>
</evidence>
<protein>
    <submittedName>
        <fullName evidence="2">Trypsin-like peptidase domain-containing protein</fullName>
    </submittedName>
</protein>
<accession>A0ABR7R3A7</accession>
<dbReference type="PROSITE" id="PS50240">
    <property type="entry name" value="TRYPSIN_DOM"/>
    <property type="match status" value="1"/>
</dbReference>
<name>A0ABR7R3A7_9PROT</name>
<dbReference type="InterPro" id="IPR009003">
    <property type="entry name" value="Peptidase_S1_PA"/>
</dbReference>
<keyword evidence="3" id="KW-1185">Reference proteome</keyword>
<dbReference type="InterPro" id="IPR001254">
    <property type="entry name" value="Trypsin_dom"/>
</dbReference>
<reference evidence="2 3" key="1">
    <citation type="journal article" date="2009" name="Int. J. Syst. Evol. Microbiol.">
        <title>Transfer of Teichococcus ludipueritiae and Muricoccus roseus to the genus Roseomonas, as Roseomonas ludipueritiae comb. nov. and Roseomonas rosea comb. nov., respectively, and emended description of the genus Roseomonas.</title>
        <authorList>
            <person name="Sanchez-Porro C."/>
            <person name="Gallego V."/>
            <person name="Busse H.J."/>
            <person name="Kampfer P."/>
            <person name="Ventosa A."/>
        </authorList>
    </citation>
    <scope>NUCLEOTIDE SEQUENCE [LARGE SCALE GENOMIC DNA]</scope>
    <source>
        <strain evidence="2 3">DSM 14915</strain>
    </source>
</reference>
<proteinExistence type="predicted"/>
<dbReference type="InterPro" id="IPR043504">
    <property type="entry name" value="Peptidase_S1_PA_chymotrypsin"/>
</dbReference>
<feature type="domain" description="Peptidase S1" evidence="1">
    <location>
        <begin position="60"/>
        <end position="332"/>
    </location>
</feature>
<evidence type="ECO:0000313" key="3">
    <source>
        <dbReference type="Proteomes" id="UP000603940"/>
    </source>
</evidence>
<gene>
    <name evidence="2" type="ORF">IBL25_04200</name>
</gene>
<dbReference type="Proteomes" id="UP000603940">
    <property type="component" value="Unassembled WGS sequence"/>
</dbReference>